<feature type="domain" description="CusB-like beta-barrel" evidence="3">
    <location>
        <begin position="120"/>
        <end position="190"/>
    </location>
</feature>
<dbReference type="InterPro" id="IPR006143">
    <property type="entry name" value="RND_pump_MFP"/>
</dbReference>
<dbReference type="Gene3D" id="2.40.50.100">
    <property type="match status" value="1"/>
</dbReference>
<organism evidence="4 5">
    <name type="scientific">Acidiphilium iwatense</name>
    <dbReference type="NCBI Taxonomy" id="768198"/>
    <lineage>
        <taxon>Bacteria</taxon>
        <taxon>Pseudomonadati</taxon>
        <taxon>Pseudomonadota</taxon>
        <taxon>Alphaproteobacteria</taxon>
        <taxon>Acetobacterales</taxon>
        <taxon>Acidocellaceae</taxon>
        <taxon>Acidiphilium</taxon>
    </lineage>
</organism>
<protein>
    <submittedName>
        <fullName evidence="4">Efflux RND transporter periplasmic adaptor subunit</fullName>
    </submittedName>
</protein>
<feature type="compositionally biased region" description="Low complexity" evidence="2">
    <location>
        <begin position="12"/>
        <end position="23"/>
    </location>
</feature>
<evidence type="ECO:0000256" key="2">
    <source>
        <dbReference type="SAM" id="MobiDB-lite"/>
    </source>
</evidence>
<dbReference type="Gene3D" id="2.40.420.20">
    <property type="match status" value="1"/>
</dbReference>
<dbReference type="NCBIfam" id="TIGR01730">
    <property type="entry name" value="RND_mfp"/>
    <property type="match status" value="1"/>
</dbReference>
<gene>
    <name evidence="4" type="ORF">L2A60_17410</name>
</gene>
<feature type="region of interest" description="Disordered" evidence="2">
    <location>
        <begin position="1"/>
        <end position="23"/>
    </location>
</feature>
<dbReference type="Pfam" id="PF25954">
    <property type="entry name" value="Beta-barrel_RND_2"/>
    <property type="match status" value="1"/>
</dbReference>
<dbReference type="Gene3D" id="1.10.287.470">
    <property type="entry name" value="Helix hairpin bin"/>
    <property type="match status" value="1"/>
</dbReference>
<dbReference type="InterPro" id="IPR058792">
    <property type="entry name" value="Beta-barrel_RND_2"/>
</dbReference>
<dbReference type="Gene3D" id="2.40.30.170">
    <property type="match status" value="1"/>
</dbReference>
<comment type="similarity">
    <text evidence="1">Belongs to the membrane fusion protein (MFP) (TC 8.A.1) family.</text>
</comment>
<reference evidence="4 5" key="1">
    <citation type="submission" date="2022-01" db="EMBL/GenBank/DDBJ databases">
        <authorList>
            <person name="Won M."/>
            <person name="Kim S.-J."/>
            <person name="Kwon S.-W."/>
        </authorList>
    </citation>
    <scope>NUCLEOTIDE SEQUENCE [LARGE SCALE GENOMIC DNA]</scope>
    <source>
        <strain evidence="4 5">KCTC 23505</strain>
    </source>
</reference>
<name>A0ABS9E0B7_9PROT</name>
<accession>A0ABS9E0B7</accession>
<dbReference type="Proteomes" id="UP001521209">
    <property type="component" value="Unassembled WGS sequence"/>
</dbReference>
<keyword evidence="5" id="KW-1185">Reference proteome</keyword>
<evidence type="ECO:0000256" key="1">
    <source>
        <dbReference type="ARBA" id="ARBA00009477"/>
    </source>
</evidence>
<dbReference type="PANTHER" id="PTHR30469:SF11">
    <property type="entry name" value="BLL4320 PROTEIN"/>
    <property type="match status" value="1"/>
</dbReference>
<dbReference type="PANTHER" id="PTHR30469">
    <property type="entry name" value="MULTIDRUG RESISTANCE PROTEIN MDTA"/>
    <property type="match status" value="1"/>
</dbReference>
<evidence type="ECO:0000313" key="5">
    <source>
        <dbReference type="Proteomes" id="UP001521209"/>
    </source>
</evidence>
<sequence length="306" mass="32612">MVPFRPGREEGPAPGDAAAEQRQGAARTAAAAAALDRITYRRDLAQYHAQAVSLQTVDTNRANLAVAEAQVRSQQALMAEKKIYAPFSGRIGIRQVSLGQYLAAGIPIATLEYLNPIDVDFYLPQAALRRIRPGMKLTVSIDAFGVTKFPGTITAIDSAVSTTTRMIQVRARLINPHDELRPGMFARVTIDVGAPEELVTLPQTAIAYNPYGDTVFLAGADKGSKADPVKPGAKAKGGKTQPSLHAQQVFVTLGQTRGDQVAITKGVVPGDQVVVAGQLKLRNGTPLMINNTILPPNNPNPTVPNH</sequence>
<dbReference type="RefSeq" id="WP_235705741.1">
    <property type="nucleotide sequence ID" value="NZ_JAKGBZ010000053.1"/>
</dbReference>
<proteinExistence type="inferred from homology"/>
<evidence type="ECO:0000259" key="3">
    <source>
        <dbReference type="Pfam" id="PF25954"/>
    </source>
</evidence>
<evidence type="ECO:0000313" key="4">
    <source>
        <dbReference type="EMBL" id="MCF3948450.1"/>
    </source>
</evidence>
<dbReference type="EMBL" id="JAKGBZ010000053">
    <property type="protein sequence ID" value="MCF3948450.1"/>
    <property type="molecule type" value="Genomic_DNA"/>
</dbReference>
<comment type="caution">
    <text evidence="4">The sequence shown here is derived from an EMBL/GenBank/DDBJ whole genome shotgun (WGS) entry which is preliminary data.</text>
</comment>
<feature type="compositionally biased region" description="Basic and acidic residues" evidence="2">
    <location>
        <begin position="1"/>
        <end position="11"/>
    </location>
</feature>
<dbReference type="SUPFAM" id="SSF111369">
    <property type="entry name" value="HlyD-like secretion proteins"/>
    <property type="match status" value="1"/>
</dbReference>